<accession>A0AAV2ETA0</accession>
<dbReference type="AlphaFoldDB" id="A0AAV2ETA0"/>
<reference evidence="1 2" key="1">
    <citation type="submission" date="2024-04" db="EMBL/GenBank/DDBJ databases">
        <authorList>
            <person name="Fracassetti M."/>
        </authorList>
    </citation>
    <scope>NUCLEOTIDE SEQUENCE [LARGE SCALE GENOMIC DNA]</scope>
</reference>
<evidence type="ECO:0000313" key="2">
    <source>
        <dbReference type="Proteomes" id="UP001497516"/>
    </source>
</evidence>
<dbReference type="Proteomes" id="UP001497516">
    <property type="component" value="Chromosome 5"/>
</dbReference>
<dbReference type="EMBL" id="OZ034818">
    <property type="protein sequence ID" value="CAL1389191.1"/>
    <property type="molecule type" value="Genomic_DNA"/>
</dbReference>
<name>A0AAV2ETA0_9ROSI</name>
<evidence type="ECO:0000313" key="1">
    <source>
        <dbReference type="EMBL" id="CAL1389191.1"/>
    </source>
</evidence>
<keyword evidence="2" id="KW-1185">Reference proteome</keyword>
<proteinExistence type="predicted"/>
<sequence>MAGRRLNSWAVRRITQEANRLRQKAGWIANSFCRDSGTPIARARQTGYSIDHTREAGIFGRRVELQSSGEASIAGRSFNRQDVANLKSEFGKEG</sequence>
<protein>
    <submittedName>
        <fullName evidence="1">Uncharacterized protein</fullName>
    </submittedName>
</protein>
<gene>
    <name evidence="1" type="ORF">LTRI10_LOCUS30070</name>
</gene>
<organism evidence="1 2">
    <name type="scientific">Linum trigynum</name>
    <dbReference type="NCBI Taxonomy" id="586398"/>
    <lineage>
        <taxon>Eukaryota</taxon>
        <taxon>Viridiplantae</taxon>
        <taxon>Streptophyta</taxon>
        <taxon>Embryophyta</taxon>
        <taxon>Tracheophyta</taxon>
        <taxon>Spermatophyta</taxon>
        <taxon>Magnoliopsida</taxon>
        <taxon>eudicotyledons</taxon>
        <taxon>Gunneridae</taxon>
        <taxon>Pentapetalae</taxon>
        <taxon>rosids</taxon>
        <taxon>fabids</taxon>
        <taxon>Malpighiales</taxon>
        <taxon>Linaceae</taxon>
        <taxon>Linum</taxon>
    </lineage>
</organism>